<keyword evidence="2" id="KW-1185">Reference proteome</keyword>
<dbReference type="EMBL" id="NHTK01001315">
    <property type="protein sequence ID" value="PPR00357.1"/>
    <property type="molecule type" value="Genomic_DNA"/>
</dbReference>
<organism evidence="1 2">
    <name type="scientific">Panaeolus cyanescens</name>
    <dbReference type="NCBI Taxonomy" id="181874"/>
    <lineage>
        <taxon>Eukaryota</taxon>
        <taxon>Fungi</taxon>
        <taxon>Dikarya</taxon>
        <taxon>Basidiomycota</taxon>
        <taxon>Agaricomycotina</taxon>
        <taxon>Agaricomycetes</taxon>
        <taxon>Agaricomycetidae</taxon>
        <taxon>Agaricales</taxon>
        <taxon>Agaricineae</taxon>
        <taxon>Galeropsidaceae</taxon>
        <taxon>Panaeolus</taxon>
    </lineage>
</organism>
<comment type="caution">
    <text evidence="1">The sequence shown here is derived from an EMBL/GenBank/DDBJ whole genome shotgun (WGS) entry which is preliminary data.</text>
</comment>
<gene>
    <name evidence="1" type="ORF">CVT24_004393</name>
</gene>
<evidence type="ECO:0000313" key="2">
    <source>
        <dbReference type="Proteomes" id="UP000284842"/>
    </source>
</evidence>
<dbReference type="Gene3D" id="2.80.10.50">
    <property type="match status" value="1"/>
</dbReference>
<proteinExistence type="predicted"/>
<protein>
    <submittedName>
        <fullName evidence="1">Uncharacterized protein</fullName>
    </submittedName>
</protein>
<reference evidence="1 2" key="1">
    <citation type="journal article" date="2018" name="Evol. Lett.">
        <title>Horizontal gene cluster transfer increased hallucinogenic mushroom diversity.</title>
        <authorList>
            <person name="Reynolds H.T."/>
            <person name="Vijayakumar V."/>
            <person name="Gluck-Thaler E."/>
            <person name="Korotkin H.B."/>
            <person name="Matheny P.B."/>
            <person name="Slot J.C."/>
        </authorList>
    </citation>
    <scope>NUCLEOTIDE SEQUENCE [LARGE SCALE GENOMIC DNA]</scope>
    <source>
        <strain evidence="1 2">2629</strain>
    </source>
</reference>
<dbReference type="AlphaFoldDB" id="A0A409YBG8"/>
<sequence>MSIAPGIYTMRFIPPYVEPPFDGGMYATASGYGEPIRGAPNSLSLALAQKISFYQDGVSRKIQSPPMANRLSCRSV</sequence>
<evidence type="ECO:0000313" key="1">
    <source>
        <dbReference type="EMBL" id="PPR00357.1"/>
    </source>
</evidence>
<dbReference type="OrthoDB" id="2905687at2759"/>
<name>A0A409YBG8_9AGAR</name>
<dbReference type="InParanoid" id="A0A409YBG8"/>
<accession>A0A409YBG8</accession>
<dbReference type="Proteomes" id="UP000284842">
    <property type="component" value="Unassembled WGS sequence"/>
</dbReference>